<name>A0A1I6PYJ5_9BACL</name>
<evidence type="ECO:0008006" key="3">
    <source>
        <dbReference type="Google" id="ProtNLM"/>
    </source>
</evidence>
<evidence type="ECO:0000313" key="2">
    <source>
        <dbReference type="Proteomes" id="UP000198660"/>
    </source>
</evidence>
<dbReference type="AlphaFoldDB" id="A0A1I6PYJ5"/>
<organism evidence="1 2">
    <name type="scientific">Marininema halotolerans</name>
    <dbReference type="NCBI Taxonomy" id="1155944"/>
    <lineage>
        <taxon>Bacteria</taxon>
        <taxon>Bacillati</taxon>
        <taxon>Bacillota</taxon>
        <taxon>Bacilli</taxon>
        <taxon>Bacillales</taxon>
        <taxon>Thermoactinomycetaceae</taxon>
        <taxon>Marininema</taxon>
    </lineage>
</organism>
<reference evidence="2" key="1">
    <citation type="submission" date="2016-10" db="EMBL/GenBank/DDBJ databases">
        <authorList>
            <person name="Varghese N."/>
            <person name="Submissions S."/>
        </authorList>
    </citation>
    <scope>NUCLEOTIDE SEQUENCE [LARGE SCALE GENOMIC DNA]</scope>
    <source>
        <strain evidence="2">DSM 45789</strain>
    </source>
</reference>
<proteinExistence type="predicted"/>
<accession>A0A1I6PYJ5</accession>
<dbReference type="Proteomes" id="UP000198660">
    <property type="component" value="Unassembled WGS sequence"/>
</dbReference>
<dbReference type="RefSeq" id="WP_091834092.1">
    <property type="nucleotide sequence ID" value="NZ_FPAA01000002.1"/>
</dbReference>
<evidence type="ECO:0000313" key="1">
    <source>
        <dbReference type="EMBL" id="SFS45287.1"/>
    </source>
</evidence>
<protein>
    <recommendedName>
        <fullName evidence="3">Transposase</fullName>
    </recommendedName>
</protein>
<dbReference type="NCBIfam" id="NF047593">
    <property type="entry name" value="IS66_ISAeme5_TnpA"/>
    <property type="match status" value="1"/>
</dbReference>
<dbReference type="EMBL" id="FPAA01000002">
    <property type="protein sequence ID" value="SFS45287.1"/>
    <property type="molecule type" value="Genomic_DNA"/>
</dbReference>
<gene>
    <name evidence="1" type="ORF">SAMN05444972_102224</name>
</gene>
<sequence>MTRTEKRKAWEARVASFQASGQSVPPWCAVHEIKEHQLRYWLKKAESIKATAFSSQWMPIEVGEHATGALTIRLGAATIEVESGFDPVLLTDVVKVLSDVH</sequence>
<dbReference type="OrthoDB" id="9808061at2"/>
<keyword evidence="2" id="KW-1185">Reference proteome</keyword>